<comment type="similarity">
    <text evidence="5">Belongs to the ATG27 family.</text>
</comment>
<name>A0A364KWM8_TALAM</name>
<feature type="domain" description="MRH" evidence="21">
    <location>
        <begin position="29"/>
        <end position="252"/>
    </location>
</feature>
<evidence type="ECO:0000256" key="19">
    <source>
        <dbReference type="SAM" id="Phobius"/>
    </source>
</evidence>
<dbReference type="GO" id="GO:0006914">
    <property type="term" value="P:autophagy"/>
    <property type="evidence" value="ECO:0007669"/>
    <property type="project" value="UniProtKB-KW"/>
</dbReference>
<dbReference type="Pfam" id="PF09451">
    <property type="entry name" value="ATG27"/>
    <property type="match status" value="1"/>
</dbReference>
<evidence type="ECO:0000256" key="18">
    <source>
        <dbReference type="SAM" id="MobiDB-lite"/>
    </source>
</evidence>
<dbReference type="GO" id="GO:0015031">
    <property type="term" value="P:protein transport"/>
    <property type="evidence" value="ECO:0007669"/>
    <property type="project" value="UniProtKB-KW"/>
</dbReference>
<reference evidence="22 23" key="1">
    <citation type="journal article" date="2017" name="Biotechnol. Biofuels">
        <title>Differential beta-glucosidase expression as a function of carbon source availability in Talaromyces amestolkiae: a genomic and proteomic approach.</title>
        <authorList>
            <person name="de Eugenio L.I."/>
            <person name="Mendez-Liter J.A."/>
            <person name="Nieto-Dominguez M."/>
            <person name="Alonso L."/>
            <person name="Gil-Munoz J."/>
            <person name="Barriuso J."/>
            <person name="Prieto A."/>
            <person name="Martinez M.J."/>
        </authorList>
    </citation>
    <scope>NUCLEOTIDE SEQUENCE [LARGE SCALE GENOMIC DNA]</scope>
    <source>
        <strain evidence="22 23">CIB</strain>
    </source>
</reference>
<evidence type="ECO:0000256" key="4">
    <source>
        <dbReference type="ARBA" id="ARBA00004614"/>
    </source>
</evidence>
<dbReference type="GO" id="GO:0030659">
    <property type="term" value="C:cytoplasmic vesicle membrane"/>
    <property type="evidence" value="ECO:0007669"/>
    <property type="project" value="UniProtKB-SubCell"/>
</dbReference>
<keyword evidence="11 19" id="KW-1133">Transmembrane helix</keyword>
<proteinExistence type="inferred from homology"/>
<dbReference type="STRING" id="1196081.A0A364KWM8"/>
<evidence type="ECO:0000256" key="5">
    <source>
        <dbReference type="ARBA" id="ARBA00005363"/>
    </source>
</evidence>
<keyword evidence="12" id="KW-0072">Autophagy</keyword>
<accession>A0A364KWM8</accession>
<evidence type="ECO:0000256" key="2">
    <source>
        <dbReference type="ARBA" id="ARBA00004358"/>
    </source>
</evidence>
<evidence type="ECO:0000259" key="21">
    <source>
        <dbReference type="PROSITE" id="PS51914"/>
    </source>
</evidence>
<dbReference type="OrthoDB" id="29460at2759"/>
<dbReference type="GO" id="GO:0031966">
    <property type="term" value="C:mitochondrial membrane"/>
    <property type="evidence" value="ECO:0007669"/>
    <property type="project" value="UniProtKB-SubCell"/>
</dbReference>
<evidence type="ECO:0000256" key="12">
    <source>
        <dbReference type="ARBA" id="ARBA00023006"/>
    </source>
</evidence>
<dbReference type="GO" id="GO:0000139">
    <property type="term" value="C:Golgi membrane"/>
    <property type="evidence" value="ECO:0007669"/>
    <property type="project" value="UniProtKB-SubCell"/>
</dbReference>
<dbReference type="PROSITE" id="PS51914">
    <property type="entry name" value="MRH"/>
    <property type="match status" value="1"/>
</dbReference>
<dbReference type="AlphaFoldDB" id="A0A364KWM8"/>
<evidence type="ECO:0000256" key="20">
    <source>
        <dbReference type="SAM" id="SignalP"/>
    </source>
</evidence>
<keyword evidence="23" id="KW-1185">Reference proteome</keyword>
<keyword evidence="17" id="KW-0968">Cytoplasmic vesicle</keyword>
<evidence type="ECO:0000256" key="7">
    <source>
        <dbReference type="ARBA" id="ARBA00022448"/>
    </source>
</evidence>
<feature type="signal peptide" evidence="20">
    <location>
        <begin position="1"/>
        <end position="26"/>
    </location>
</feature>
<keyword evidence="15 19" id="KW-0472">Membrane</keyword>
<comment type="caution">
    <text evidence="22">The sequence shown here is derived from an EMBL/GenBank/DDBJ whole genome shotgun (WGS) entry which is preliminary data.</text>
</comment>
<keyword evidence="7" id="KW-0813">Transport</keyword>
<dbReference type="PANTHER" id="PTHR15071:SF13">
    <property type="entry name" value="AUTOPHAGY-RELATED PROTEIN 27"/>
    <property type="match status" value="1"/>
</dbReference>
<dbReference type="InterPro" id="IPR044865">
    <property type="entry name" value="MRH_dom"/>
</dbReference>
<evidence type="ECO:0000256" key="17">
    <source>
        <dbReference type="ARBA" id="ARBA00023329"/>
    </source>
</evidence>
<keyword evidence="9 20" id="KW-0732">Signal</keyword>
<evidence type="ECO:0000313" key="22">
    <source>
        <dbReference type="EMBL" id="RAO67955.1"/>
    </source>
</evidence>
<evidence type="ECO:0000256" key="9">
    <source>
        <dbReference type="ARBA" id="ARBA00022729"/>
    </source>
</evidence>
<keyword evidence="10" id="KW-0653">Protein transport</keyword>
<dbReference type="InterPro" id="IPR018939">
    <property type="entry name" value="Autophagy-rel_prot_27"/>
</dbReference>
<feature type="transmembrane region" description="Helical" evidence="19">
    <location>
        <begin position="273"/>
        <end position="295"/>
    </location>
</feature>
<evidence type="ECO:0000256" key="1">
    <source>
        <dbReference type="ARBA" id="ARBA00004304"/>
    </source>
</evidence>
<protein>
    <recommendedName>
        <fullName evidence="6">Autophagy-related protein 27</fullName>
    </recommendedName>
</protein>
<dbReference type="GO" id="GO:0034045">
    <property type="term" value="C:phagophore assembly site membrane"/>
    <property type="evidence" value="ECO:0007669"/>
    <property type="project" value="UniProtKB-SubCell"/>
</dbReference>
<dbReference type="EMBL" id="MIKG01000006">
    <property type="protein sequence ID" value="RAO67955.1"/>
    <property type="molecule type" value="Genomic_DNA"/>
</dbReference>
<dbReference type="RefSeq" id="XP_040732471.1">
    <property type="nucleotide sequence ID" value="XM_040876281.1"/>
</dbReference>
<evidence type="ECO:0000256" key="10">
    <source>
        <dbReference type="ARBA" id="ARBA00022927"/>
    </source>
</evidence>
<evidence type="ECO:0000256" key="15">
    <source>
        <dbReference type="ARBA" id="ARBA00023136"/>
    </source>
</evidence>
<evidence type="ECO:0000256" key="3">
    <source>
        <dbReference type="ARBA" id="ARBA00004472"/>
    </source>
</evidence>
<evidence type="ECO:0000256" key="11">
    <source>
        <dbReference type="ARBA" id="ARBA00022989"/>
    </source>
</evidence>
<keyword evidence="8 19" id="KW-0812">Transmembrane</keyword>
<keyword evidence="13" id="KW-0333">Golgi apparatus</keyword>
<comment type="subcellular location">
    <subcellularLocation>
        <location evidence="2">Cytoplasmic vesicle membrane</location>
        <topology evidence="2">Single-pass type I membrane protein</topology>
    </subcellularLocation>
    <subcellularLocation>
        <location evidence="4">Golgi apparatus membrane</location>
        <topology evidence="4">Single-pass type I membrane protein</topology>
    </subcellularLocation>
    <subcellularLocation>
        <location evidence="1">Mitochondrion membrane</location>
        <topology evidence="1">Single-pass membrane protein</topology>
    </subcellularLocation>
    <subcellularLocation>
        <location evidence="3">Preautophagosomal structure membrane</location>
        <topology evidence="3">Single-pass type I membrane protein</topology>
    </subcellularLocation>
</comment>
<feature type="chain" id="PRO_5016760920" description="Autophagy-related protein 27" evidence="20">
    <location>
        <begin position="27"/>
        <end position="345"/>
    </location>
</feature>
<evidence type="ECO:0000256" key="16">
    <source>
        <dbReference type="ARBA" id="ARBA00023157"/>
    </source>
</evidence>
<evidence type="ECO:0000256" key="13">
    <source>
        <dbReference type="ARBA" id="ARBA00023034"/>
    </source>
</evidence>
<dbReference type="Proteomes" id="UP000249363">
    <property type="component" value="Unassembled WGS sequence"/>
</dbReference>
<evidence type="ECO:0000256" key="6">
    <source>
        <dbReference type="ARBA" id="ARBA00013776"/>
    </source>
</evidence>
<evidence type="ECO:0000256" key="14">
    <source>
        <dbReference type="ARBA" id="ARBA00023128"/>
    </source>
</evidence>
<dbReference type="GeneID" id="63793183"/>
<feature type="region of interest" description="Disordered" evidence="18">
    <location>
        <begin position="179"/>
        <end position="224"/>
    </location>
</feature>
<keyword evidence="14" id="KW-0496">Mitochondrion</keyword>
<organism evidence="22 23">
    <name type="scientific">Talaromyces amestolkiae</name>
    <dbReference type="NCBI Taxonomy" id="1196081"/>
    <lineage>
        <taxon>Eukaryota</taxon>
        <taxon>Fungi</taxon>
        <taxon>Dikarya</taxon>
        <taxon>Ascomycota</taxon>
        <taxon>Pezizomycotina</taxon>
        <taxon>Eurotiomycetes</taxon>
        <taxon>Eurotiomycetidae</taxon>
        <taxon>Eurotiales</taxon>
        <taxon>Trichocomaceae</taxon>
        <taxon>Talaromyces</taxon>
        <taxon>Talaromyces sect. Talaromyces</taxon>
    </lineage>
</organism>
<dbReference type="PANTHER" id="PTHR15071">
    <property type="entry name" value="MANNOSE-6-PHOSPHATE RECEPTOR FAMILY MEMBER"/>
    <property type="match status" value="1"/>
</dbReference>
<sequence>MRPQTQHTTLASLASTLLLLPSLTHAISLDCANIIADKIKFDLSPLGGVHEITDFQEFDDFSTNTTYVLNICNTLKGAATREGVKCGTSRNICGFEHILYSDGRSDPLKALPIAGYENSLGGGSKDVEINLLKSLDPETEGVRIKISGGTITEPELKKKYPASAIIDFQCYPDRTGLEGLKNDDDLDQAIESKSRRDDADDDDDKPKDGDNEGDDKPEPKTSSLTFQSFGLVDDKEGFVLRLDWKTQYACEDYKRENPGSGGGNGSGGGHWGFFTWLIIILFLCTAAYLIFGSWLNYNRYGARGWDLLPHADTIRDVPYLFNDWLRRVINTLQGSGGSRGGYAAV</sequence>
<dbReference type="InterPro" id="IPR009011">
    <property type="entry name" value="Man6P_isomerase_rcpt-bd_dom_sf"/>
</dbReference>
<keyword evidence="16" id="KW-1015">Disulfide bond</keyword>
<evidence type="ECO:0000256" key="8">
    <source>
        <dbReference type="ARBA" id="ARBA00022692"/>
    </source>
</evidence>
<feature type="compositionally biased region" description="Basic and acidic residues" evidence="18">
    <location>
        <begin position="190"/>
        <end position="219"/>
    </location>
</feature>
<dbReference type="SUPFAM" id="SSF50911">
    <property type="entry name" value="Mannose 6-phosphate receptor domain"/>
    <property type="match status" value="1"/>
</dbReference>
<evidence type="ECO:0000313" key="23">
    <source>
        <dbReference type="Proteomes" id="UP000249363"/>
    </source>
</evidence>
<dbReference type="Gene3D" id="2.70.130.10">
    <property type="entry name" value="Mannose-6-phosphate receptor binding domain"/>
    <property type="match status" value="1"/>
</dbReference>
<gene>
    <name evidence="22" type="ORF">BHQ10_003967</name>
</gene>